<organism evidence="2 3">
    <name type="scientific">Cadophora malorum</name>
    <dbReference type="NCBI Taxonomy" id="108018"/>
    <lineage>
        <taxon>Eukaryota</taxon>
        <taxon>Fungi</taxon>
        <taxon>Dikarya</taxon>
        <taxon>Ascomycota</taxon>
        <taxon>Pezizomycotina</taxon>
        <taxon>Leotiomycetes</taxon>
        <taxon>Helotiales</taxon>
        <taxon>Ploettnerulaceae</taxon>
        <taxon>Cadophora</taxon>
    </lineage>
</organism>
<comment type="caution">
    <text evidence="2">The sequence shown here is derived from an EMBL/GenBank/DDBJ whole genome shotgun (WGS) entry which is preliminary data.</text>
</comment>
<sequence length="553" mass="61865">MATFEARAVDEGRKVKVIVIGGGISGILCGIRIPQYIPSAELVIYDKNEDIGGTWFENKYPGLACDIPAHSYQATFEPNPSWTTFYAAGSEILKYWHGVAQKYGVRNYVVSNSKVEKATWDESSSKWTVEIKNTLTNEVHTDTGDFVISATGTLNDWRWPTIKGLHDFKGKLLHTASWDKEYDYSGKKVAVIGNGSSGIQVIPAILPKVATIDHYVRGKTWIAPGFLSEEYTKDHAPSIDMQFSEELREKFRTDKEFYLQYRKNMDGKLSSIHGFVYPGTMLYRLVGGGIAKHMEARLGTHPEMMARLKPAFSPGCRRLTPGPGYLEAIVDPKVNYINDPITEISLTGVITADGTHREVDAIFCATGFNTSFTGRFPVHGRNGMSLDERWGKYPDTYLGLCTDGFPNMFFVLGPNTGPSTGSLLLIIEKQVDYIVEVLKKTQRDAVLVVEPKKTSVKNFSDYCQSYFPKTIFMEDCRSWYKSEKAGGKVTALWPGLCSFLDLSGSKVCPQLTPHQRINVALGEGTSMPEMGGFRLWLSKQKSTRLAWGWLDYR</sequence>
<accession>A0A8H7VYH4</accession>
<evidence type="ECO:0000313" key="2">
    <source>
        <dbReference type="EMBL" id="KAG4411431.1"/>
    </source>
</evidence>
<keyword evidence="3" id="KW-1185">Reference proteome</keyword>
<dbReference type="OrthoDB" id="74360at2759"/>
<name>A0A8H7VYH4_9HELO</name>
<comment type="similarity">
    <text evidence="1">Belongs to the FAD-binding monooxygenase family.</text>
</comment>
<gene>
    <name evidence="2" type="ORF">IFR04_015437</name>
</gene>
<dbReference type="Proteomes" id="UP000664132">
    <property type="component" value="Unassembled WGS sequence"/>
</dbReference>
<dbReference type="InterPro" id="IPR036188">
    <property type="entry name" value="FAD/NAD-bd_sf"/>
</dbReference>
<dbReference type="AlphaFoldDB" id="A0A8H7VYH4"/>
<dbReference type="SUPFAM" id="SSF51905">
    <property type="entry name" value="FAD/NAD(P)-binding domain"/>
    <property type="match status" value="2"/>
</dbReference>
<dbReference type="PANTHER" id="PTHR42877">
    <property type="entry name" value="L-ORNITHINE N(5)-MONOOXYGENASE-RELATED"/>
    <property type="match status" value="1"/>
</dbReference>
<reference evidence="2" key="1">
    <citation type="submission" date="2021-02" db="EMBL/GenBank/DDBJ databases">
        <title>Genome sequence Cadophora malorum strain M34.</title>
        <authorList>
            <person name="Stefanovic E."/>
            <person name="Vu D."/>
            <person name="Scully C."/>
            <person name="Dijksterhuis J."/>
            <person name="Roader J."/>
            <person name="Houbraken J."/>
        </authorList>
    </citation>
    <scope>NUCLEOTIDE SEQUENCE</scope>
    <source>
        <strain evidence="2">M34</strain>
    </source>
</reference>
<evidence type="ECO:0000313" key="3">
    <source>
        <dbReference type="Proteomes" id="UP000664132"/>
    </source>
</evidence>
<dbReference type="Gene3D" id="3.50.50.60">
    <property type="entry name" value="FAD/NAD(P)-binding domain"/>
    <property type="match status" value="2"/>
</dbReference>
<evidence type="ECO:0000256" key="1">
    <source>
        <dbReference type="ARBA" id="ARBA00010139"/>
    </source>
</evidence>
<dbReference type="EMBL" id="JAFJYH010000478">
    <property type="protein sequence ID" value="KAG4411431.1"/>
    <property type="molecule type" value="Genomic_DNA"/>
</dbReference>
<protein>
    <submittedName>
        <fullName evidence="2">Uncharacterized protein</fullName>
    </submittedName>
</protein>
<dbReference type="InterPro" id="IPR051209">
    <property type="entry name" value="FAD-bind_Monooxygenase_sf"/>
</dbReference>
<dbReference type="Pfam" id="PF13450">
    <property type="entry name" value="NAD_binding_8"/>
    <property type="match status" value="1"/>
</dbReference>
<proteinExistence type="inferred from homology"/>
<dbReference type="PANTHER" id="PTHR42877:SF7">
    <property type="entry name" value="FLAVIN-BINDING MONOOXYGENASE-RELATED"/>
    <property type="match status" value="1"/>
</dbReference>